<keyword evidence="4" id="KW-1185">Reference proteome</keyword>
<dbReference type="PANTHER" id="PTHR13393">
    <property type="entry name" value="SAM-DEPENDENT METHYLTRANSFERASE"/>
    <property type="match status" value="1"/>
</dbReference>
<dbReference type="Gene3D" id="3.40.50.150">
    <property type="entry name" value="Vaccinia Virus protein VP39"/>
    <property type="match status" value="1"/>
</dbReference>
<dbReference type="RefSeq" id="XP_056503924.1">
    <property type="nucleotide sequence ID" value="XM_056641430.1"/>
</dbReference>
<evidence type="ECO:0000256" key="1">
    <source>
        <dbReference type="ARBA" id="ARBA00022603"/>
    </source>
</evidence>
<dbReference type="PANTHER" id="PTHR13393:SF0">
    <property type="entry name" value="RNA N6-ADENOSINE-METHYLTRANSFERASE METTL16"/>
    <property type="match status" value="1"/>
</dbReference>
<evidence type="ECO:0000313" key="4">
    <source>
        <dbReference type="Proteomes" id="UP001147733"/>
    </source>
</evidence>
<reference evidence="3" key="2">
    <citation type="journal article" date="2023" name="IMA Fungus">
        <title>Comparative genomic study of the Penicillium genus elucidates a diverse pangenome and 15 lateral gene transfer events.</title>
        <authorList>
            <person name="Petersen C."/>
            <person name="Sorensen T."/>
            <person name="Nielsen M.R."/>
            <person name="Sondergaard T.E."/>
            <person name="Sorensen J.L."/>
            <person name="Fitzpatrick D.A."/>
            <person name="Frisvad J.C."/>
            <person name="Nielsen K.L."/>
        </authorList>
    </citation>
    <scope>NUCLEOTIDE SEQUENCE</scope>
    <source>
        <strain evidence="3">IBT 23319</strain>
    </source>
</reference>
<reference evidence="3" key="1">
    <citation type="submission" date="2022-11" db="EMBL/GenBank/DDBJ databases">
        <authorList>
            <person name="Petersen C."/>
        </authorList>
    </citation>
    <scope>NUCLEOTIDE SEQUENCE</scope>
    <source>
        <strain evidence="3">IBT 23319</strain>
    </source>
</reference>
<comment type="caution">
    <text evidence="3">The sequence shown here is derived from an EMBL/GenBank/DDBJ whole genome shotgun (WGS) entry which is preliminary data.</text>
</comment>
<dbReference type="GeneID" id="81380597"/>
<keyword evidence="2" id="KW-0808">Transferase</keyword>
<dbReference type="AlphaFoldDB" id="A0A9W9PAF4"/>
<dbReference type="OrthoDB" id="514248at2759"/>
<sequence>MTAFCLDAWEYADQIPRVETFYNYDSLTITSDMASFRDLYKNDVDFEALALQSKEFAKYLKPNGQLDFNDPGAVRQLTVSLLEKDFGLEVNLPDDRLCPPVPNRLNYILWLHDLLDSTTGTSNVRNDSGRKVVGLDIIYPLLGCKARPSWEFVATDIDENNARTATENVKLNNLESRIRVFKTEANDLLFPLEKLERKGLDFTMCNPPFYTSRQEMLQLSENKAQEPSSVCTGADVEMVAPGGEIAFVTRMIEESLHLRTQIQWYTSMLGKLSSVSALVEKLMKHGNQNYAVTEFVQGSKTKRWALAWSWGDRRPSMTAARGIPGFPKNLLPFPANYHFTLLSDISIDHATSVINKELGSLRWFWNWDKDLSTGVGFAAENVWSRQSRRKMRLAGQDSSSAKFAAVPDKIALGVRVQAKLVRGQSESPNANEVHVSIDWSQGIDSVLFESFCGMLKRKLESSKSQEAEKSTA</sequence>
<evidence type="ECO:0008006" key="5">
    <source>
        <dbReference type="Google" id="ProtNLM"/>
    </source>
</evidence>
<keyword evidence="1" id="KW-0489">Methyltransferase</keyword>
<dbReference type="Pfam" id="PF05971">
    <property type="entry name" value="Methyltransf_10"/>
    <property type="match status" value="1"/>
</dbReference>
<evidence type="ECO:0000256" key="2">
    <source>
        <dbReference type="ARBA" id="ARBA00022679"/>
    </source>
</evidence>
<organism evidence="3 4">
    <name type="scientific">Penicillium citrinum</name>
    <dbReference type="NCBI Taxonomy" id="5077"/>
    <lineage>
        <taxon>Eukaryota</taxon>
        <taxon>Fungi</taxon>
        <taxon>Dikarya</taxon>
        <taxon>Ascomycota</taxon>
        <taxon>Pezizomycotina</taxon>
        <taxon>Eurotiomycetes</taxon>
        <taxon>Eurotiomycetidae</taxon>
        <taxon>Eurotiales</taxon>
        <taxon>Aspergillaceae</taxon>
        <taxon>Penicillium</taxon>
    </lineage>
</organism>
<proteinExistence type="predicted"/>
<dbReference type="SUPFAM" id="SSF53335">
    <property type="entry name" value="S-adenosyl-L-methionine-dependent methyltransferases"/>
    <property type="match status" value="1"/>
</dbReference>
<dbReference type="EMBL" id="JAPQKT010000002">
    <property type="protein sequence ID" value="KAJ5240919.1"/>
    <property type="molecule type" value="Genomic_DNA"/>
</dbReference>
<evidence type="ECO:0000313" key="3">
    <source>
        <dbReference type="EMBL" id="KAJ5240919.1"/>
    </source>
</evidence>
<dbReference type="Proteomes" id="UP001147733">
    <property type="component" value="Unassembled WGS sequence"/>
</dbReference>
<dbReference type="GO" id="GO:0070475">
    <property type="term" value="P:rRNA base methylation"/>
    <property type="evidence" value="ECO:0007669"/>
    <property type="project" value="TreeGrafter"/>
</dbReference>
<accession>A0A9W9PAF4</accession>
<dbReference type="GO" id="GO:0005634">
    <property type="term" value="C:nucleus"/>
    <property type="evidence" value="ECO:0007669"/>
    <property type="project" value="TreeGrafter"/>
</dbReference>
<dbReference type="InterPro" id="IPR029063">
    <property type="entry name" value="SAM-dependent_MTases_sf"/>
</dbReference>
<protein>
    <recommendedName>
        <fullName evidence="5">U6 small nuclear RNA (adenine-(43)-N(6))-methyltransferase</fullName>
    </recommendedName>
</protein>
<dbReference type="FunFam" id="3.40.50.150:FF:000813">
    <property type="match status" value="1"/>
</dbReference>
<gene>
    <name evidence="3" type="ORF">N7469_002510</name>
</gene>
<dbReference type="InterPro" id="IPR010286">
    <property type="entry name" value="METTL16/RlmF"/>
</dbReference>
<dbReference type="GO" id="GO:0008168">
    <property type="term" value="F:methyltransferase activity"/>
    <property type="evidence" value="ECO:0007669"/>
    <property type="project" value="UniProtKB-KW"/>
</dbReference>
<name>A0A9W9PAF4_PENCI</name>